<keyword evidence="3" id="KW-1185">Reference proteome</keyword>
<reference evidence="2 3" key="1">
    <citation type="submission" date="2018-10" db="EMBL/GenBank/DDBJ databases">
        <title>Genomic Encyclopedia of Archaeal and Bacterial Type Strains, Phase II (KMG-II): from individual species to whole genera.</title>
        <authorList>
            <person name="Goeker M."/>
        </authorList>
    </citation>
    <scope>NUCLEOTIDE SEQUENCE [LARGE SCALE GENOMIC DNA]</scope>
    <source>
        <strain evidence="2 3">DSM 25217</strain>
    </source>
</reference>
<sequence length="50" mass="5217">MQVTTGRGTTGALGRASTDSRKSKKDTPVGPHSYRSDMGCVLSSFKGISV</sequence>
<name>A0A3M0CTI9_9PROT</name>
<proteinExistence type="predicted"/>
<dbReference type="Proteomes" id="UP000271227">
    <property type="component" value="Unassembled WGS sequence"/>
</dbReference>
<dbReference type="EMBL" id="REFR01000009">
    <property type="protein sequence ID" value="RMB12367.1"/>
    <property type="molecule type" value="Genomic_DNA"/>
</dbReference>
<comment type="caution">
    <text evidence="2">The sequence shown here is derived from an EMBL/GenBank/DDBJ whole genome shotgun (WGS) entry which is preliminary data.</text>
</comment>
<accession>A0A3M0CTI9</accession>
<gene>
    <name evidence="2" type="ORF">BXY39_0863</name>
</gene>
<protein>
    <submittedName>
        <fullName evidence="2">Uncharacterized protein</fullName>
    </submittedName>
</protein>
<dbReference type="InParanoid" id="A0A3M0CTI9"/>
<evidence type="ECO:0000313" key="2">
    <source>
        <dbReference type="EMBL" id="RMB12367.1"/>
    </source>
</evidence>
<dbReference type="AlphaFoldDB" id="A0A3M0CTI9"/>
<feature type="region of interest" description="Disordered" evidence="1">
    <location>
        <begin position="1"/>
        <end position="37"/>
    </location>
</feature>
<evidence type="ECO:0000313" key="3">
    <source>
        <dbReference type="Proteomes" id="UP000271227"/>
    </source>
</evidence>
<organism evidence="2 3">
    <name type="scientific">Eilatimonas milleporae</name>
    <dbReference type="NCBI Taxonomy" id="911205"/>
    <lineage>
        <taxon>Bacteria</taxon>
        <taxon>Pseudomonadati</taxon>
        <taxon>Pseudomonadota</taxon>
        <taxon>Alphaproteobacteria</taxon>
        <taxon>Kordiimonadales</taxon>
        <taxon>Kordiimonadaceae</taxon>
        <taxon>Eilatimonas</taxon>
    </lineage>
</organism>
<evidence type="ECO:0000256" key="1">
    <source>
        <dbReference type="SAM" id="MobiDB-lite"/>
    </source>
</evidence>
<feature type="compositionally biased region" description="Low complexity" evidence="1">
    <location>
        <begin position="1"/>
        <end position="16"/>
    </location>
</feature>
<feature type="compositionally biased region" description="Basic and acidic residues" evidence="1">
    <location>
        <begin position="18"/>
        <end position="27"/>
    </location>
</feature>